<proteinExistence type="predicted"/>
<dbReference type="AlphaFoldDB" id="A0A7S2QSK9"/>
<reference evidence="2" key="1">
    <citation type="submission" date="2021-01" db="EMBL/GenBank/DDBJ databases">
        <authorList>
            <person name="Corre E."/>
            <person name="Pelletier E."/>
            <person name="Niang G."/>
            <person name="Scheremetjew M."/>
            <person name="Finn R."/>
            <person name="Kale V."/>
            <person name="Holt S."/>
            <person name="Cochrane G."/>
            <person name="Meng A."/>
            <person name="Brown T."/>
            <person name="Cohen L."/>
        </authorList>
    </citation>
    <scope>NUCLEOTIDE SEQUENCE</scope>
    <source>
        <strain evidence="2">BC52</strain>
    </source>
</reference>
<protein>
    <submittedName>
        <fullName evidence="2">Uncharacterized protein</fullName>
    </submittedName>
</protein>
<name>A0A7S2QSK9_9EUKA</name>
<evidence type="ECO:0000256" key="1">
    <source>
        <dbReference type="SAM" id="MobiDB-lite"/>
    </source>
</evidence>
<gene>
    <name evidence="2" type="ORF">NSPH01132_LOCUS456</name>
</gene>
<dbReference type="EMBL" id="HBHC01000814">
    <property type="protein sequence ID" value="CAD9650359.1"/>
    <property type="molecule type" value="Transcribed_RNA"/>
</dbReference>
<sequence>MCHRTNCRQCGKYTWAGCGYHIESALAGTSIEQRCMGWQVGHCPEKKEKLERNCKYCNEPVEAGSRLEMRQKLQSHYKAKSSCEETYKSDPKKYDPVLEPQKKGCVLQ</sequence>
<evidence type="ECO:0000313" key="2">
    <source>
        <dbReference type="EMBL" id="CAD9650359.1"/>
    </source>
</evidence>
<feature type="compositionally biased region" description="Basic and acidic residues" evidence="1">
    <location>
        <begin position="87"/>
        <end position="102"/>
    </location>
</feature>
<feature type="region of interest" description="Disordered" evidence="1">
    <location>
        <begin position="87"/>
        <end position="108"/>
    </location>
</feature>
<accession>A0A7S2QSK9</accession>
<organism evidence="2">
    <name type="scientific">Norrisiella sphaerica</name>
    <dbReference type="NCBI Taxonomy" id="552664"/>
    <lineage>
        <taxon>Eukaryota</taxon>
        <taxon>Sar</taxon>
        <taxon>Rhizaria</taxon>
        <taxon>Cercozoa</taxon>
        <taxon>Chlorarachniophyceae</taxon>
        <taxon>Norrisiella</taxon>
    </lineage>
</organism>